<proteinExistence type="predicted"/>
<organism evidence="1 2">
    <name type="scientific">Anopheles atroparvus</name>
    <name type="common">European mosquito</name>
    <dbReference type="NCBI Taxonomy" id="41427"/>
    <lineage>
        <taxon>Eukaryota</taxon>
        <taxon>Metazoa</taxon>
        <taxon>Ecdysozoa</taxon>
        <taxon>Arthropoda</taxon>
        <taxon>Hexapoda</taxon>
        <taxon>Insecta</taxon>
        <taxon>Pterygota</taxon>
        <taxon>Neoptera</taxon>
        <taxon>Endopterygota</taxon>
        <taxon>Diptera</taxon>
        <taxon>Nematocera</taxon>
        <taxon>Culicoidea</taxon>
        <taxon>Culicidae</taxon>
        <taxon>Anophelinae</taxon>
        <taxon>Anopheles</taxon>
    </lineage>
</organism>
<keyword evidence="2" id="KW-1185">Reference proteome</keyword>
<sequence>MLRCRSIALPCSIIGIKKGTFIPKKHNVFLDHKHVLHAITAEAPKATTECGHHLVGDEMRQ</sequence>
<dbReference type="EnsemblMetazoa" id="ENSAATROPT004744">
    <property type="protein sequence ID" value="ENSAATROPP004547"/>
    <property type="gene ID" value="ENSAATROPG003779"/>
</dbReference>
<reference evidence="1" key="1">
    <citation type="submission" date="2024-04" db="UniProtKB">
        <authorList>
            <consortium name="EnsemblMetazoa"/>
        </authorList>
    </citation>
    <scope>IDENTIFICATION</scope>
    <source>
        <strain evidence="1">EBRO</strain>
    </source>
</reference>
<dbReference type="AlphaFoldDB" id="A0AAG5D034"/>
<protein>
    <submittedName>
        <fullName evidence="1">Uncharacterized protein</fullName>
    </submittedName>
</protein>
<accession>A0AAG5D034</accession>
<evidence type="ECO:0000313" key="2">
    <source>
        <dbReference type="Proteomes" id="UP000075880"/>
    </source>
</evidence>
<name>A0AAG5D034_ANOAO</name>
<evidence type="ECO:0000313" key="1">
    <source>
        <dbReference type="EnsemblMetazoa" id="ENSAATROPP004547"/>
    </source>
</evidence>
<dbReference type="Proteomes" id="UP000075880">
    <property type="component" value="Unassembled WGS sequence"/>
</dbReference>